<evidence type="ECO:0000256" key="1">
    <source>
        <dbReference type="PIRSR" id="PIRSR001221-1"/>
    </source>
</evidence>
<keyword evidence="2" id="KW-1133">Transmembrane helix</keyword>
<gene>
    <name evidence="5" type="primary">LOC106743654</name>
</gene>
<dbReference type="PANTHER" id="PTHR43372:SF3">
    <property type="entry name" value="AT07710P-RELATED"/>
    <property type="match status" value="1"/>
</dbReference>
<protein>
    <submittedName>
        <fullName evidence="5">Fatty-acid amide hydrolase 2-A-like</fullName>
    </submittedName>
</protein>
<organism evidence="4 5">
    <name type="scientific">Dinoponera quadriceps</name>
    <name type="common">South American ant</name>
    <dbReference type="NCBI Taxonomy" id="609295"/>
    <lineage>
        <taxon>Eukaryota</taxon>
        <taxon>Metazoa</taxon>
        <taxon>Ecdysozoa</taxon>
        <taxon>Arthropoda</taxon>
        <taxon>Hexapoda</taxon>
        <taxon>Insecta</taxon>
        <taxon>Pterygota</taxon>
        <taxon>Neoptera</taxon>
        <taxon>Endopterygota</taxon>
        <taxon>Hymenoptera</taxon>
        <taxon>Apocrita</taxon>
        <taxon>Aculeata</taxon>
        <taxon>Formicoidea</taxon>
        <taxon>Formicidae</taxon>
        <taxon>Ponerinae</taxon>
        <taxon>Ponerini</taxon>
        <taxon>Dinoponera</taxon>
    </lineage>
</organism>
<sequence length="529" mass="59136">MKMNWTIRTLFSIIQYTYLVVYRIYSLIYRKKPSKIPPTENPLFTLSATTLARKIRQREITSYEVVYAYTERIKEVNRLLNAVVENRYRSAIIEAKICDEQLAAGKVDVKMLEEKMPLYGVPITIKECCAVKGLSHTGCSLTRKGVKATADSTIVKLLRNAGAIPLCVTNTPEQSSNIDTSNLLYGTTFNPYDIRYSAGGSSGGEGALLGSGASLIGIGSDLLGSVRIPALFNGVFGHKPTSKIVPIEGHIPESDDEVFLSYVTFGPMTRYAEDLNLLMRVLTSTCNHDLRLTVPVDLKQLKVYYLQSLDESFGMLPISPNIEQCVLKAANHFKERDIHTEKLPIDWPVTQHEITIVGILNIKKFPQLIPSSDLKIRKNPSVEMMKAFFCKSQHTISAILFTLLLKTHFLFTKSDISYYTQHAEQLRQNLLDVLGEDGVFIYPTLRRQATFLRFALLEFINVAYCGIFNIFGFPAVHVPMGLDPDGLPIGVQVIAAPYQDRLCLAVAEELEKAFGGWTPPPFSNDDCAK</sequence>
<dbReference type="OrthoDB" id="6428749at2759"/>
<accession>A0A6P3X4H0</accession>
<dbReference type="InterPro" id="IPR036928">
    <property type="entry name" value="AS_sf"/>
</dbReference>
<feature type="transmembrane region" description="Helical" evidence="2">
    <location>
        <begin position="6"/>
        <end position="25"/>
    </location>
</feature>
<dbReference type="Gene3D" id="3.90.1300.10">
    <property type="entry name" value="Amidase signature (AS) domain"/>
    <property type="match status" value="1"/>
</dbReference>
<evidence type="ECO:0000313" key="5">
    <source>
        <dbReference type="RefSeq" id="XP_014473193.1"/>
    </source>
</evidence>
<dbReference type="GeneID" id="106743654"/>
<dbReference type="InterPro" id="IPR023631">
    <property type="entry name" value="Amidase_dom"/>
</dbReference>
<feature type="active site" description="Charge relay system" evidence="1">
    <location>
        <position position="201"/>
    </location>
</feature>
<dbReference type="SUPFAM" id="SSF75304">
    <property type="entry name" value="Amidase signature (AS) enzymes"/>
    <property type="match status" value="1"/>
</dbReference>
<feature type="domain" description="Amidase" evidence="3">
    <location>
        <begin position="64"/>
        <end position="504"/>
    </location>
</feature>
<dbReference type="PANTHER" id="PTHR43372">
    <property type="entry name" value="FATTY-ACID AMIDE HYDROLASE"/>
    <property type="match status" value="1"/>
</dbReference>
<proteinExistence type="predicted"/>
<feature type="active site" description="Acyl-ester intermediate" evidence="1">
    <location>
        <position position="225"/>
    </location>
</feature>
<dbReference type="AlphaFoldDB" id="A0A6P3X4H0"/>
<evidence type="ECO:0000256" key="2">
    <source>
        <dbReference type="SAM" id="Phobius"/>
    </source>
</evidence>
<evidence type="ECO:0000259" key="3">
    <source>
        <dbReference type="Pfam" id="PF01425"/>
    </source>
</evidence>
<dbReference type="InterPro" id="IPR052739">
    <property type="entry name" value="FAAH2"/>
</dbReference>
<name>A0A6P3X4H0_DINQU</name>
<feature type="transmembrane region" description="Helical" evidence="2">
    <location>
        <begin position="454"/>
        <end position="476"/>
    </location>
</feature>
<dbReference type="RefSeq" id="XP_014473193.1">
    <property type="nucleotide sequence ID" value="XM_014617707.1"/>
</dbReference>
<keyword evidence="2" id="KW-0472">Membrane</keyword>
<dbReference type="Pfam" id="PF01425">
    <property type="entry name" value="Amidase"/>
    <property type="match status" value="1"/>
</dbReference>
<keyword evidence="2" id="KW-0812">Transmembrane</keyword>
<dbReference type="Proteomes" id="UP000515204">
    <property type="component" value="Unplaced"/>
</dbReference>
<dbReference type="GO" id="GO:0012505">
    <property type="term" value="C:endomembrane system"/>
    <property type="evidence" value="ECO:0007669"/>
    <property type="project" value="TreeGrafter"/>
</dbReference>
<evidence type="ECO:0000313" key="4">
    <source>
        <dbReference type="Proteomes" id="UP000515204"/>
    </source>
</evidence>
<dbReference type="PIRSF" id="PIRSF001221">
    <property type="entry name" value="Amidase_fungi"/>
    <property type="match status" value="1"/>
</dbReference>
<keyword evidence="4" id="KW-1185">Reference proteome</keyword>
<reference evidence="5" key="1">
    <citation type="submission" date="2025-08" db="UniProtKB">
        <authorList>
            <consortium name="RefSeq"/>
        </authorList>
    </citation>
    <scope>IDENTIFICATION</scope>
</reference>
<feature type="active site" description="Charge relay system" evidence="1">
    <location>
        <position position="126"/>
    </location>
</feature>
<dbReference type="KEGG" id="dqu:106743654"/>